<dbReference type="InterPro" id="IPR036759">
    <property type="entry name" value="TPK_catalytic_sf"/>
</dbReference>
<evidence type="ECO:0000256" key="2">
    <source>
        <dbReference type="ARBA" id="ARBA00022741"/>
    </source>
</evidence>
<dbReference type="Pfam" id="PF04265">
    <property type="entry name" value="TPK_B1_binding"/>
    <property type="match status" value="1"/>
</dbReference>
<dbReference type="Gene3D" id="3.40.50.10240">
    <property type="entry name" value="Thiamin pyrophosphokinase, catalytic domain"/>
    <property type="match status" value="1"/>
</dbReference>
<dbReference type="SUPFAM" id="SSF63999">
    <property type="entry name" value="Thiamin pyrophosphokinase, catalytic domain"/>
    <property type="match status" value="1"/>
</dbReference>
<dbReference type="HOGENOM" id="CLU_044237_1_1_9"/>
<dbReference type="OrthoDB" id="1678571at2"/>
<evidence type="ECO:0000256" key="3">
    <source>
        <dbReference type="ARBA" id="ARBA00022777"/>
    </source>
</evidence>
<sequence>MHSHEFSLPQGTIAFSRALPAHICTLVTGGRPPAADWLQRARRGKLWVIDHGVDLCHAMKCVPDFLLGDADSASPAAWSWALAEGVPCERFDVKKDLTDTQLALVKIKEKAPDTFLLLTGAFGGRFDHAMSTLFSCAFSGIPMILADEQEACFFLHEEDSLSFTAKQTPKAISLLALGGECRGVSLAGTQWPLEGAVLRQEEPYAVSNELAEGSSSFRASLQAGTLAVYLYWQ</sequence>
<keyword evidence="4" id="KW-0067">ATP-binding</keyword>
<dbReference type="GO" id="GO:0004788">
    <property type="term" value="F:thiamine diphosphokinase activity"/>
    <property type="evidence" value="ECO:0007669"/>
    <property type="project" value="UniProtKB-UniRule"/>
</dbReference>
<evidence type="ECO:0000256" key="1">
    <source>
        <dbReference type="ARBA" id="ARBA00022679"/>
    </source>
</evidence>
<organism evidence="9 10">
    <name type="scientific">Selenomonas sputigena (strain ATCC 35185 / DSM 20758 / CCUG 44933 / VPI D19B-28)</name>
    <dbReference type="NCBI Taxonomy" id="546271"/>
    <lineage>
        <taxon>Bacteria</taxon>
        <taxon>Bacillati</taxon>
        <taxon>Bacillota</taxon>
        <taxon>Negativicutes</taxon>
        <taxon>Selenomonadales</taxon>
        <taxon>Selenomonadaceae</taxon>
        <taxon>Selenomonas</taxon>
    </lineage>
</organism>
<dbReference type="Proteomes" id="UP000003505">
    <property type="component" value="Unassembled WGS sequence"/>
</dbReference>
<dbReference type="EC" id="2.7.6.2" evidence="5"/>
<reference evidence="9 10" key="1">
    <citation type="submission" date="2009-09" db="EMBL/GenBank/DDBJ databases">
        <authorList>
            <person name="Weinstock G."/>
            <person name="Sodergren E."/>
            <person name="Clifton S."/>
            <person name="Fulton L."/>
            <person name="Fulton B."/>
            <person name="Courtney L."/>
            <person name="Fronick C."/>
            <person name="Harrison M."/>
            <person name="Strong C."/>
            <person name="Farmer C."/>
            <person name="Delahaunty K."/>
            <person name="Markovic C."/>
            <person name="Hall O."/>
            <person name="Minx P."/>
            <person name="Tomlinson C."/>
            <person name="Mitreva M."/>
            <person name="Nelson J."/>
            <person name="Hou S."/>
            <person name="Wollam A."/>
            <person name="Pepin K.H."/>
            <person name="Johnson M."/>
            <person name="Bhonagiri V."/>
            <person name="Nash W.E."/>
            <person name="Warren W."/>
            <person name="Chinwalla A."/>
            <person name="Mardis E.R."/>
            <person name="Wilson R.K."/>
        </authorList>
    </citation>
    <scope>NUCLEOTIDE SEQUENCE [LARGE SCALE GENOMIC DNA]</scope>
    <source>
        <strain evidence="9">ATCC 35185</strain>
        <strain evidence="10">ATCC 35185 / DSM 20758 / VPI D19B-28</strain>
    </source>
</reference>
<evidence type="ECO:0000259" key="6">
    <source>
        <dbReference type="Pfam" id="PF04263"/>
    </source>
</evidence>
<proteinExistence type="predicted"/>
<dbReference type="GO" id="GO:0005524">
    <property type="term" value="F:ATP binding"/>
    <property type="evidence" value="ECO:0007669"/>
    <property type="project" value="UniProtKB-KW"/>
</dbReference>
<dbReference type="AlphaFoldDB" id="C9LUE5"/>
<name>C9LUE5_SELS3</name>
<dbReference type="InterPro" id="IPR036371">
    <property type="entry name" value="TPK_B1-bd_sf"/>
</dbReference>
<dbReference type="PANTHER" id="PTHR41299">
    <property type="entry name" value="THIAMINE PYROPHOSPHOKINASE"/>
    <property type="match status" value="1"/>
</dbReference>
<dbReference type="NCBIfam" id="TIGR01378">
    <property type="entry name" value="thi_PPkinase"/>
    <property type="match status" value="1"/>
</dbReference>
<evidence type="ECO:0000313" key="8">
    <source>
        <dbReference type="EMBL" id="AEC00234.1"/>
    </source>
</evidence>
<dbReference type="InterPro" id="IPR053149">
    <property type="entry name" value="TPK"/>
</dbReference>
<dbReference type="EMBL" id="CP002637">
    <property type="protein sequence ID" value="AEC00234.1"/>
    <property type="molecule type" value="Genomic_DNA"/>
</dbReference>
<dbReference type="SUPFAM" id="SSF63862">
    <property type="entry name" value="Thiamin pyrophosphokinase, substrate-binding domain"/>
    <property type="match status" value="1"/>
</dbReference>
<dbReference type="eggNOG" id="COG1564">
    <property type="taxonomic scope" value="Bacteria"/>
</dbReference>
<keyword evidence="2" id="KW-0547">Nucleotide-binding</keyword>
<dbReference type="InterPro" id="IPR007373">
    <property type="entry name" value="Thiamin_PyroPKinase_B1-bd"/>
</dbReference>
<evidence type="ECO:0000256" key="5">
    <source>
        <dbReference type="NCBIfam" id="TIGR01378"/>
    </source>
</evidence>
<evidence type="ECO:0000313" key="10">
    <source>
        <dbReference type="Proteomes" id="UP000003505"/>
    </source>
</evidence>
<dbReference type="InterPro" id="IPR007371">
    <property type="entry name" value="TPK_catalytic"/>
</dbReference>
<protein>
    <recommendedName>
        <fullName evidence="5">Thiamine diphosphokinase</fullName>
        <ecNumber evidence="5">2.7.6.2</ecNumber>
    </recommendedName>
</protein>
<reference evidence="8 11" key="2">
    <citation type="submission" date="2011-04" db="EMBL/GenBank/DDBJ databases">
        <title>The complete genome of Selenomonas sputigena DSM 20758.</title>
        <authorList>
            <consortium name="US DOE Joint Genome Institute (JGI-PGF)"/>
            <person name="Lucas S."/>
            <person name="Copeland A."/>
            <person name="Lapidus A."/>
            <person name="Bruce D."/>
            <person name="Goodwin L."/>
            <person name="Pitluck S."/>
            <person name="Peters L."/>
            <person name="Kyrpides N."/>
            <person name="Mavromatis K."/>
            <person name="Ivanova N."/>
            <person name="Ovchinnikova G."/>
            <person name="Teshima H."/>
            <person name="Detter J.C."/>
            <person name="Tapia R."/>
            <person name="Han C."/>
            <person name="Land M."/>
            <person name="Hauser L."/>
            <person name="Markowitz V."/>
            <person name="Cheng J.-F."/>
            <person name="Hugenholtz P."/>
            <person name="Woyke T."/>
            <person name="Wu D."/>
            <person name="Gronow S."/>
            <person name="Wellnitz S."/>
            <person name="Schneider S."/>
            <person name="Klenk H.-P."/>
            <person name="Eisen J.A."/>
        </authorList>
    </citation>
    <scope>NUCLEOTIDE SEQUENCE [LARGE SCALE GENOMIC DNA]</scope>
    <source>
        <strain evidence="8">ATCC 35185</strain>
        <strain evidence="11">ATCC 35185 / DSM 20758 / VPI D19B-28</strain>
    </source>
</reference>
<dbReference type="Pfam" id="PF04263">
    <property type="entry name" value="TPK_catalytic"/>
    <property type="match status" value="1"/>
</dbReference>
<feature type="domain" description="Thiamin pyrophosphokinase thiamin-binding" evidence="7">
    <location>
        <begin position="169"/>
        <end position="214"/>
    </location>
</feature>
<dbReference type="EMBL" id="ACKP02000015">
    <property type="protein sequence ID" value="EEX77676.1"/>
    <property type="molecule type" value="Genomic_DNA"/>
</dbReference>
<keyword evidence="1 9" id="KW-0808">Transferase</keyword>
<evidence type="ECO:0000313" key="9">
    <source>
        <dbReference type="EMBL" id="EEX77676.1"/>
    </source>
</evidence>
<dbReference type="GO" id="GO:0006772">
    <property type="term" value="P:thiamine metabolic process"/>
    <property type="evidence" value="ECO:0007669"/>
    <property type="project" value="UniProtKB-UniRule"/>
</dbReference>
<dbReference type="CDD" id="cd07995">
    <property type="entry name" value="TPK"/>
    <property type="match status" value="1"/>
</dbReference>
<dbReference type="RefSeq" id="WP_006192173.1">
    <property type="nucleotide sequence ID" value="NC_015437.1"/>
</dbReference>
<dbReference type="PANTHER" id="PTHR41299:SF1">
    <property type="entry name" value="THIAMINE PYROPHOSPHOKINASE"/>
    <property type="match status" value="1"/>
</dbReference>
<keyword evidence="11" id="KW-1185">Reference proteome</keyword>
<dbReference type="STRING" id="546271.Selsp_1275"/>
<evidence type="ECO:0000313" key="11">
    <source>
        <dbReference type="Proteomes" id="UP000011124"/>
    </source>
</evidence>
<dbReference type="Proteomes" id="UP000011124">
    <property type="component" value="Chromosome"/>
</dbReference>
<keyword evidence="3 9" id="KW-0418">Kinase</keyword>
<evidence type="ECO:0000256" key="4">
    <source>
        <dbReference type="ARBA" id="ARBA00022840"/>
    </source>
</evidence>
<dbReference type="KEGG" id="ssg:Selsp_1275"/>
<dbReference type="InterPro" id="IPR006282">
    <property type="entry name" value="Thi_PPkinase"/>
</dbReference>
<evidence type="ECO:0000259" key="7">
    <source>
        <dbReference type="Pfam" id="PF04265"/>
    </source>
</evidence>
<accession>C9LUE5</accession>
<dbReference type="GO" id="GO:0009229">
    <property type="term" value="P:thiamine diphosphate biosynthetic process"/>
    <property type="evidence" value="ECO:0007669"/>
    <property type="project" value="InterPro"/>
</dbReference>
<dbReference type="GO" id="GO:0030975">
    <property type="term" value="F:thiamine binding"/>
    <property type="evidence" value="ECO:0007669"/>
    <property type="project" value="InterPro"/>
</dbReference>
<gene>
    <name evidence="8" type="ordered locus">Selsp_1275</name>
    <name evidence="9" type="ORF">SELSPUOL_00952</name>
</gene>
<feature type="domain" description="Thiamin pyrophosphokinase catalytic" evidence="6">
    <location>
        <begin position="48"/>
        <end position="135"/>
    </location>
</feature>
<dbReference type="GO" id="GO:0016301">
    <property type="term" value="F:kinase activity"/>
    <property type="evidence" value="ECO:0007669"/>
    <property type="project" value="UniProtKB-KW"/>
</dbReference>